<evidence type="ECO:0000259" key="2">
    <source>
        <dbReference type="Pfam" id="PF00144"/>
    </source>
</evidence>
<dbReference type="Proteomes" id="UP001626549">
    <property type="component" value="Chromosome"/>
</dbReference>
<organism evidence="3 4">
    <name type="scientific">Congregibacter brevis</name>
    <dbReference type="NCBI Taxonomy" id="3081201"/>
    <lineage>
        <taxon>Bacteria</taxon>
        <taxon>Pseudomonadati</taxon>
        <taxon>Pseudomonadota</taxon>
        <taxon>Gammaproteobacteria</taxon>
        <taxon>Cellvibrionales</taxon>
        <taxon>Halieaceae</taxon>
        <taxon>Congregibacter</taxon>
    </lineage>
</organism>
<dbReference type="InterPro" id="IPR001466">
    <property type="entry name" value="Beta-lactam-related"/>
</dbReference>
<keyword evidence="1" id="KW-1133">Transmembrane helix</keyword>
<keyword evidence="3" id="KW-0378">Hydrolase</keyword>
<accession>A0ABZ0IDZ8</accession>
<name>A0ABZ0IDZ8_9GAMM</name>
<keyword evidence="1" id="KW-0812">Transmembrane</keyword>
<evidence type="ECO:0000313" key="4">
    <source>
        <dbReference type="Proteomes" id="UP001626549"/>
    </source>
</evidence>
<dbReference type="RefSeq" id="WP_407328156.1">
    <property type="nucleotide sequence ID" value="NZ_CP136865.1"/>
</dbReference>
<protein>
    <submittedName>
        <fullName evidence="3">Serine hydrolase domain-containing protein</fullName>
        <ecNumber evidence="3">3.1.1.103</ecNumber>
    </submittedName>
</protein>
<dbReference type="Gene3D" id="3.40.710.10">
    <property type="entry name" value="DD-peptidase/beta-lactamase superfamily"/>
    <property type="match status" value="1"/>
</dbReference>
<dbReference type="InterPro" id="IPR012338">
    <property type="entry name" value="Beta-lactam/transpept-like"/>
</dbReference>
<evidence type="ECO:0000313" key="3">
    <source>
        <dbReference type="EMBL" id="WOJ97360.1"/>
    </source>
</evidence>
<dbReference type="InterPro" id="IPR050491">
    <property type="entry name" value="AmpC-like"/>
</dbReference>
<dbReference type="SUPFAM" id="SSF56601">
    <property type="entry name" value="beta-lactamase/transpeptidase-like"/>
    <property type="match status" value="1"/>
</dbReference>
<dbReference type="PANTHER" id="PTHR46825">
    <property type="entry name" value="D-ALANYL-D-ALANINE-CARBOXYPEPTIDASE/ENDOPEPTIDASE AMPH"/>
    <property type="match status" value="1"/>
</dbReference>
<dbReference type="PANTHER" id="PTHR46825:SF12">
    <property type="entry name" value="PENICILLIN-BINDING PROTEIN 4"/>
    <property type="match status" value="1"/>
</dbReference>
<dbReference type="EC" id="3.1.1.103" evidence="3"/>
<keyword evidence="1" id="KW-0472">Membrane</keyword>
<gene>
    <name evidence="3" type="ORF">R0137_02025</name>
</gene>
<evidence type="ECO:0000256" key="1">
    <source>
        <dbReference type="SAM" id="Phobius"/>
    </source>
</evidence>
<feature type="transmembrane region" description="Helical" evidence="1">
    <location>
        <begin position="383"/>
        <end position="412"/>
    </location>
</feature>
<dbReference type="Pfam" id="PF00144">
    <property type="entry name" value="Beta-lactamase"/>
    <property type="match status" value="1"/>
</dbReference>
<proteinExistence type="predicted"/>
<reference evidence="3 4" key="1">
    <citation type="submission" date="2023-10" db="EMBL/GenBank/DDBJ databases">
        <title>Two novel species belonging to the OM43/NOR5 clade.</title>
        <authorList>
            <person name="Park M."/>
        </authorList>
    </citation>
    <scope>NUCLEOTIDE SEQUENCE [LARGE SCALE GENOMIC DNA]</scope>
    <source>
        <strain evidence="3 4">IMCC45268</strain>
    </source>
</reference>
<dbReference type="GO" id="GO:0016787">
    <property type="term" value="F:hydrolase activity"/>
    <property type="evidence" value="ECO:0007669"/>
    <property type="project" value="UniProtKB-KW"/>
</dbReference>
<dbReference type="EMBL" id="CP136865">
    <property type="protein sequence ID" value="WOJ97360.1"/>
    <property type="molecule type" value="Genomic_DNA"/>
</dbReference>
<feature type="domain" description="Beta-lactamase-related" evidence="2">
    <location>
        <begin position="46"/>
        <end position="364"/>
    </location>
</feature>
<sequence length="416" mass="44881">MMRVLLYCISALVLIGLWAVLVFVAISGGWLKSPIVDSSSPKSFAEAARGVVDDSHTGNLSMYLIENGRVAEGVFTSSGDAVDGSSVYQVASLGKWITAWGVMTLVEDETIDLDSPVSNYLTRWALPKSEFDSDGVTVRRLLSHTAGLDDALGYDGFESAASVQSLEESLSRARDASPGKDGVVKVGMQPGTEWKYSGGGYTMLQLIIEEVSGQDFAEFMAVRVFGPLGMTRTTFRYSEAMELGLAENFSRDGRTEPFRWYSALAATSLFTTADDLVTFMSAQSSAGQQSVLSDEMLRLMRKPHATQMGAEIWGLGVMLFAPNNQGGYVIGHDGNNGPAINTVARYDPDTGDGIVILSTGSETLATRLAGEWIFWKTGNVDSLMFLMSLGLMLRVIGGGSLVILVLVGFFGIKRRR</sequence>
<keyword evidence="4" id="KW-1185">Reference proteome</keyword>